<protein>
    <submittedName>
        <fullName evidence="3">DDE family endonuclease</fullName>
    </submittedName>
</protein>
<keyword evidence="3" id="KW-0255">Endonuclease</keyword>
<accession>U2RLI3</accession>
<dbReference type="Pfam" id="PF13358">
    <property type="entry name" value="DDE_3"/>
    <property type="match status" value="1"/>
</dbReference>
<dbReference type="Proteomes" id="UP000017052">
    <property type="component" value="Unassembled WGS sequence"/>
</dbReference>
<evidence type="ECO:0000256" key="1">
    <source>
        <dbReference type="SAM" id="MobiDB-lite"/>
    </source>
</evidence>
<name>U2RLI3_9ACTN</name>
<keyword evidence="4" id="KW-1185">Reference proteome</keyword>
<dbReference type="Gene3D" id="3.30.420.10">
    <property type="entry name" value="Ribonuclease H-like superfamily/Ribonuclease H"/>
    <property type="match status" value="1"/>
</dbReference>
<feature type="compositionally biased region" description="Low complexity" evidence="1">
    <location>
        <begin position="338"/>
        <end position="358"/>
    </location>
</feature>
<gene>
    <name evidence="3" type="ORF">HMPREF0682_2789</name>
</gene>
<dbReference type="EMBL" id="ACVN02000276">
    <property type="protein sequence ID" value="ERK51567.1"/>
    <property type="molecule type" value="Genomic_DNA"/>
</dbReference>
<keyword evidence="3" id="KW-0378">Hydrolase</keyword>
<feature type="domain" description="Tc1-like transposase DDE" evidence="2">
    <location>
        <begin position="193"/>
        <end position="330"/>
    </location>
</feature>
<proteinExistence type="predicted"/>
<evidence type="ECO:0000313" key="3">
    <source>
        <dbReference type="EMBL" id="ERK51567.1"/>
    </source>
</evidence>
<dbReference type="GO" id="GO:0004519">
    <property type="term" value="F:endonuclease activity"/>
    <property type="evidence" value="ECO:0007669"/>
    <property type="project" value="UniProtKB-KW"/>
</dbReference>
<reference evidence="3" key="1">
    <citation type="submission" date="2013-08" db="EMBL/GenBank/DDBJ databases">
        <authorList>
            <person name="Durkin A.S."/>
            <person name="Haft D.R."/>
            <person name="McCorrison J."/>
            <person name="Torralba M."/>
            <person name="Gillis M."/>
            <person name="Haft D.H."/>
            <person name="Methe B."/>
            <person name="Sutton G."/>
            <person name="Nelson K.E."/>
        </authorList>
    </citation>
    <scope>NUCLEOTIDE SEQUENCE [LARGE SCALE GENOMIC DNA]</scope>
    <source>
        <strain evidence="3">F0233</strain>
    </source>
</reference>
<dbReference type="GO" id="GO:0003676">
    <property type="term" value="F:nucleic acid binding"/>
    <property type="evidence" value="ECO:0007669"/>
    <property type="project" value="InterPro"/>
</dbReference>
<dbReference type="InterPro" id="IPR038717">
    <property type="entry name" value="Tc1-like_DDE_dom"/>
</dbReference>
<keyword evidence="3" id="KW-0540">Nuclease</keyword>
<organism evidence="3 4">
    <name type="scientific">Propionibacterium acidifaciens F0233</name>
    <dbReference type="NCBI Taxonomy" id="553198"/>
    <lineage>
        <taxon>Bacteria</taxon>
        <taxon>Bacillati</taxon>
        <taxon>Actinomycetota</taxon>
        <taxon>Actinomycetes</taxon>
        <taxon>Propionibacteriales</taxon>
        <taxon>Propionibacteriaceae</taxon>
        <taxon>Propionibacterium</taxon>
    </lineage>
</organism>
<sequence length="378" mass="43036">MDFLCRFGCVRGMQVEVIPEETAVLIRWKKRSDNHVLVRMKAEAVLYASRGVDVGIFAELVERTERAVQEWLAEWQATRMCSVLTGHAGNQNAAKLTRTRKEELKAILAQPPSRSGVHAEFWDVPAIREVVKILFDVEHQPDSSYRLLLRLCGLSFKLPDPFDEHRNEKAITRRMAEVKTQVKSLLDQGWEVYTAEEVRLEHEAETRRMWLPRGQRTKLSVDRRKTSQSFFGALSLTSKKVRLYPIEGNQNTEQTILALDRLQRETGTGKIAVVLDNARFHHAKALTDLYEPGQLLERITPIHLPPYAPDHNPVEHVWNTTKNNTANIQHETPEESSTRSPPTSPAAPSTTTSSTSHSAKPEMILFHDGHKSMQRTSI</sequence>
<feature type="region of interest" description="Disordered" evidence="1">
    <location>
        <begin position="329"/>
        <end position="378"/>
    </location>
</feature>
<dbReference type="InterPro" id="IPR036397">
    <property type="entry name" value="RNaseH_sf"/>
</dbReference>
<dbReference type="InterPro" id="IPR047655">
    <property type="entry name" value="Transpos_IS630-like"/>
</dbReference>
<evidence type="ECO:0000259" key="2">
    <source>
        <dbReference type="Pfam" id="PF13358"/>
    </source>
</evidence>
<dbReference type="NCBIfam" id="NF033545">
    <property type="entry name" value="transpos_IS630"/>
    <property type="match status" value="1"/>
</dbReference>
<evidence type="ECO:0000313" key="4">
    <source>
        <dbReference type="Proteomes" id="UP000017052"/>
    </source>
</evidence>
<comment type="caution">
    <text evidence="3">The sequence shown here is derived from an EMBL/GenBank/DDBJ whole genome shotgun (WGS) entry which is preliminary data.</text>
</comment>
<dbReference type="AlphaFoldDB" id="U2RLI3"/>